<organism evidence="13 14">
    <name type="scientific">Bonamia ostreae</name>
    <dbReference type="NCBI Taxonomy" id="126728"/>
    <lineage>
        <taxon>Eukaryota</taxon>
        <taxon>Sar</taxon>
        <taxon>Rhizaria</taxon>
        <taxon>Endomyxa</taxon>
        <taxon>Ascetosporea</taxon>
        <taxon>Haplosporida</taxon>
        <taxon>Bonamia</taxon>
    </lineage>
</organism>
<evidence type="ECO:0000256" key="4">
    <source>
        <dbReference type="ARBA" id="ARBA00022723"/>
    </source>
</evidence>
<evidence type="ECO:0000313" key="13">
    <source>
        <dbReference type="EMBL" id="MES1921006.1"/>
    </source>
</evidence>
<keyword evidence="4" id="KW-0479">Metal-binding</keyword>
<protein>
    <recommendedName>
        <fullName evidence="15">Cytochrome c oxidase assembly protein COX15</fullName>
    </recommendedName>
</protein>
<evidence type="ECO:0000256" key="9">
    <source>
        <dbReference type="ARBA" id="ARBA00023136"/>
    </source>
</evidence>
<dbReference type="InterPro" id="IPR003780">
    <property type="entry name" value="COX15/CtaA_fam"/>
</dbReference>
<proteinExistence type="predicted"/>
<evidence type="ECO:0000256" key="2">
    <source>
        <dbReference type="ARBA" id="ARBA00004141"/>
    </source>
</evidence>
<accession>A0ABV2AMX9</accession>
<keyword evidence="9 12" id="KW-0472">Membrane</keyword>
<sequence length="275" mass="31564">MSLTRFREVFKTRLNLSNFSHLRLLHKRPFNVQSSQISFNIPNGQNKVYKWLFVCSGVVFTMVVVGGVTRLTRSGLSMTSWKFLGQKFPFNQKMWEEEFARYKTFPEYKKLTSEMDLNGFKKIYVMEYLHRMLGRLLGLVFAVPAVYFAARGFINRSIAKKLSLLFLLGGSQGLIGWWMVKSGLDEKPSTHLDLPRVSPYRLSVHLVSAFVIYLALVKTGLNSLDLHLLSQNRFKTFLSKLPPIFLRRSVLVTSLIVFMTAFSGAFVAGNEVRKL</sequence>
<feature type="transmembrane region" description="Helical" evidence="12">
    <location>
        <begin position="245"/>
        <end position="268"/>
    </location>
</feature>
<evidence type="ECO:0000256" key="8">
    <source>
        <dbReference type="ARBA" id="ARBA00023133"/>
    </source>
</evidence>
<reference evidence="13 14" key="1">
    <citation type="journal article" date="2024" name="BMC Biol.">
        <title>Comparative genomics of Ascetosporea gives new insight into the evolutionary basis for animal parasitism in Rhizaria.</title>
        <authorList>
            <person name="Hiltunen Thoren M."/>
            <person name="Onut-Brannstrom I."/>
            <person name="Alfjorden A."/>
            <person name="Peckova H."/>
            <person name="Swords F."/>
            <person name="Hooper C."/>
            <person name="Holzer A.S."/>
            <person name="Bass D."/>
            <person name="Burki F."/>
        </authorList>
    </citation>
    <scope>NUCLEOTIDE SEQUENCE [LARGE SCALE GENOMIC DNA]</scope>
    <source>
        <strain evidence="13">20-A016</strain>
    </source>
</reference>
<evidence type="ECO:0000256" key="7">
    <source>
        <dbReference type="ARBA" id="ARBA00023004"/>
    </source>
</evidence>
<dbReference type="EMBL" id="JBDODL010001015">
    <property type="protein sequence ID" value="MES1921006.1"/>
    <property type="molecule type" value="Genomic_DNA"/>
</dbReference>
<evidence type="ECO:0000256" key="6">
    <source>
        <dbReference type="ARBA" id="ARBA00023002"/>
    </source>
</evidence>
<evidence type="ECO:0000256" key="11">
    <source>
        <dbReference type="ARBA" id="ARBA00048044"/>
    </source>
</evidence>
<name>A0ABV2AMX9_9EUKA</name>
<keyword evidence="14" id="KW-1185">Reference proteome</keyword>
<evidence type="ECO:0000313" key="14">
    <source>
        <dbReference type="Proteomes" id="UP001439008"/>
    </source>
</evidence>
<feature type="transmembrane region" description="Helical" evidence="12">
    <location>
        <begin position="48"/>
        <end position="68"/>
    </location>
</feature>
<dbReference type="InterPro" id="IPR023754">
    <property type="entry name" value="HemeA_Synthase_type2"/>
</dbReference>
<dbReference type="Proteomes" id="UP001439008">
    <property type="component" value="Unassembled WGS sequence"/>
</dbReference>
<evidence type="ECO:0008006" key="15">
    <source>
        <dbReference type="Google" id="ProtNLM"/>
    </source>
</evidence>
<dbReference type="PANTHER" id="PTHR23289:SF2">
    <property type="entry name" value="CYTOCHROME C OXIDASE ASSEMBLY PROTEIN COX15 HOMOLOG"/>
    <property type="match status" value="1"/>
</dbReference>
<evidence type="ECO:0000256" key="5">
    <source>
        <dbReference type="ARBA" id="ARBA00022989"/>
    </source>
</evidence>
<comment type="catalytic activity">
    <reaction evidence="11">
        <text>Fe(II)-heme o + 2 A + H2O = Fe(II)-heme a + 2 AH2</text>
        <dbReference type="Rhea" id="RHEA:63388"/>
        <dbReference type="ChEBI" id="CHEBI:13193"/>
        <dbReference type="ChEBI" id="CHEBI:15377"/>
        <dbReference type="ChEBI" id="CHEBI:17499"/>
        <dbReference type="ChEBI" id="CHEBI:60530"/>
        <dbReference type="ChEBI" id="CHEBI:61715"/>
        <dbReference type="EC" id="1.17.99.9"/>
    </reaction>
    <physiologicalReaction direction="left-to-right" evidence="11">
        <dbReference type="Rhea" id="RHEA:63389"/>
    </physiologicalReaction>
</comment>
<keyword evidence="6" id="KW-0560">Oxidoreductase</keyword>
<comment type="subcellular location">
    <subcellularLocation>
        <location evidence="2">Membrane</location>
        <topology evidence="2">Multi-pass membrane protein</topology>
    </subcellularLocation>
</comment>
<comment type="pathway">
    <text evidence="10">Porphyrin-containing compound metabolism; heme A biosynthesis; heme A from heme O: step 1/1.</text>
</comment>
<evidence type="ECO:0000256" key="3">
    <source>
        <dbReference type="ARBA" id="ARBA00022692"/>
    </source>
</evidence>
<keyword evidence="8" id="KW-0350">Heme biosynthesis</keyword>
<dbReference type="PANTHER" id="PTHR23289">
    <property type="entry name" value="CYTOCHROME C OXIDASE ASSEMBLY PROTEIN COX15"/>
    <property type="match status" value="1"/>
</dbReference>
<comment type="caution">
    <text evidence="13">The sequence shown here is derived from an EMBL/GenBank/DDBJ whole genome shotgun (WGS) entry which is preliminary data.</text>
</comment>
<dbReference type="Pfam" id="PF02628">
    <property type="entry name" value="COX15-CtaA"/>
    <property type="match status" value="1"/>
</dbReference>
<evidence type="ECO:0000256" key="1">
    <source>
        <dbReference type="ARBA" id="ARBA00001970"/>
    </source>
</evidence>
<feature type="transmembrane region" description="Helical" evidence="12">
    <location>
        <begin position="132"/>
        <end position="150"/>
    </location>
</feature>
<keyword evidence="3 12" id="KW-0812">Transmembrane</keyword>
<comment type="cofactor">
    <cofactor evidence="1">
        <name>heme b</name>
        <dbReference type="ChEBI" id="CHEBI:60344"/>
    </cofactor>
</comment>
<keyword evidence="5 12" id="KW-1133">Transmembrane helix</keyword>
<feature type="transmembrane region" description="Helical" evidence="12">
    <location>
        <begin position="162"/>
        <end position="180"/>
    </location>
</feature>
<evidence type="ECO:0000256" key="12">
    <source>
        <dbReference type="SAM" id="Phobius"/>
    </source>
</evidence>
<evidence type="ECO:0000256" key="10">
    <source>
        <dbReference type="ARBA" id="ARBA00044501"/>
    </source>
</evidence>
<feature type="transmembrane region" description="Helical" evidence="12">
    <location>
        <begin position="200"/>
        <end position="224"/>
    </location>
</feature>
<gene>
    <name evidence="13" type="ORF">MHBO_002611</name>
</gene>
<keyword evidence="7" id="KW-0408">Iron</keyword>